<dbReference type="Pfam" id="PF01042">
    <property type="entry name" value="Ribonuc_L-PSP"/>
    <property type="match status" value="1"/>
</dbReference>
<dbReference type="SUPFAM" id="SSF55298">
    <property type="entry name" value="YjgF-like"/>
    <property type="match status" value="1"/>
</dbReference>
<reference evidence="1 2" key="2">
    <citation type="journal article" date="2016" name="Appl. Microbiol. Biotechnol.">
        <title>Mutations improving production and secretion of extracellular lipase by Burkholderia glumae PG1.</title>
        <authorList>
            <person name="Knapp A."/>
            <person name="Voget S."/>
            <person name="Gao R."/>
            <person name="Zaburannyi N."/>
            <person name="Krysciak D."/>
            <person name="Breuer M."/>
            <person name="Hauer B."/>
            <person name="Streit W.R."/>
            <person name="Muller R."/>
            <person name="Daniel R."/>
            <person name="Jaeger K.E."/>
        </authorList>
    </citation>
    <scope>NUCLEOTIDE SEQUENCE [LARGE SCALE GENOMIC DNA]</scope>
    <source>
        <strain evidence="1 2">PG1</strain>
    </source>
</reference>
<dbReference type="CDD" id="cd06154">
    <property type="entry name" value="YjgF_YER057c_UK114_like_6"/>
    <property type="match status" value="1"/>
</dbReference>
<keyword evidence="2" id="KW-1185">Reference proteome</keyword>
<dbReference type="InterPro" id="IPR035959">
    <property type="entry name" value="RutC-like_sf"/>
</dbReference>
<dbReference type="InterPro" id="IPR006175">
    <property type="entry name" value="YjgF/YER057c/UK114"/>
</dbReference>
<name>A0A0B6S3T0_BURPL</name>
<evidence type="ECO:0000313" key="2">
    <source>
        <dbReference type="Proteomes" id="UP000031838"/>
    </source>
</evidence>
<reference evidence="2" key="1">
    <citation type="submission" date="2011-03" db="EMBL/GenBank/DDBJ databases">
        <authorList>
            <person name="Voget S."/>
            <person name="Streit W.R."/>
            <person name="Jaeger K.E."/>
            <person name="Daniel R."/>
        </authorList>
    </citation>
    <scope>NUCLEOTIDE SEQUENCE [LARGE SCALE GENOMIC DNA]</scope>
    <source>
        <strain evidence="2">PG1</strain>
    </source>
</reference>
<accession>A0A0B6S3T0</accession>
<dbReference type="HOGENOM" id="CLU_100715_5_1_4"/>
<organism evidence="1 2">
    <name type="scientific">Burkholderia plantarii</name>
    <dbReference type="NCBI Taxonomy" id="41899"/>
    <lineage>
        <taxon>Bacteria</taxon>
        <taxon>Pseudomonadati</taxon>
        <taxon>Pseudomonadota</taxon>
        <taxon>Betaproteobacteria</taxon>
        <taxon>Burkholderiales</taxon>
        <taxon>Burkholderiaceae</taxon>
        <taxon>Burkholderia</taxon>
    </lineage>
</organism>
<dbReference type="Gene3D" id="3.30.1330.40">
    <property type="entry name" value="RutC-like"/>
    <property type="match status" value="1"/>
</dbReference>
<dbReference type="OrthoDB" id="9803101at2"/>
<dbReference type="KEGG" id="bgp:BGL_2c22590"/>
<gene>
    <name evidence="1" type="ORF">BGL_2c22590</name>
</gene>
<evidence type="ECO:0000313" key="1">
    <source>
        <dbReference type="EMBL" id="AJK50318.1"/>
    </source>
</evidence>
<protein>
    <submittedName>
        <fullName evidence="1">Putative translation initiation inhibitor</fullName>
    </submittedName>
</protein>
<sequence>MSTSLDSTRNTVFSPSFWEDKMGYARGKRVGNQVFIAGCVASDGNAEVIGDNAYDQTVFVIGKIEKYLNQLGARLDDVVSTTTHLTGFEHFDGYCRAFSERFSEIRPVNTTVAVKSLVRPEHVVEITAIAIVDD</sequence>
<dbReference type="Proteomes" id="UP000031838">
    <property type="component" value="Chromosome 2"/>
</dbReference>
<dbReference type="PANTHER" id="PTHR43857">
    <property type="entry name" value="BLR7761 PROTEIN"/>
    <property type="match status" value="1"/>
</dbReference>
<dbReference type="PANTHER" id="PTHR43857:SF1">
    <property type="entry name" value="YJGH FAMILY PROTEIN"/>
    <property type="match status" value="1"/>
</dbReference>
<proteinExistence type="predicted"/>
<dbReference type="EMBL" id="CP002581">
    <property type="protein sequence ID" value="AJK50318.1"/>
    <property type="molecule type" value="Genomic_DNA"/>
</dbReference>
<dbReference type="KEGG" id="bpla:bpln_2g22840"/>
<dbReference type="AlphaFoldDB" id="A0A0B6S3T0"/>